<sequence>RSDGASANENLIGRWYIWWLKYPATSGEKMQELLLLLLWRLLFPTEQYMRQLGLGFGRA</sequence>
<keyword evidence="2" id="KW-1185">Reference proteome</keyword>
<name>A0A2P5C708_PARAD</name>
<evidence type="ECO:0000313" key="1">
    <source>
        <dbReference type="EMBL" id="PON56842.1"/>
    </source>
</evidence>
<dbReference type="EMBL" id="JXTB01000166">
    <property type="protein sequence ID" value="PON56842.1"/>
    <property type="molecule type" value="Genomic_DNA"/>
</dbReference>
<evidence type="ECO:0000313" key="2">
    <source>
        <dbReference type="Proteomes" id="UP000237105"/>
    </source>
</evidence>
<feature type="non-terminal residue" evidence="1">
    <location>
        <position position="1"/>
    </location>
</feature>
<comment type="caution">
    <text evidence="1">The sequence shown here is derived from an EMBL/GenBank/DDBJ whole genome shotgun (WGS) entry which is preliminary data.</text>
</comment>
<protein>
    <submittedName>
        <fullName evidence="1">Uncharacterized protein</fullName>
    </submittedName>
</protein>
<proteinExistence type="predicted"/>
<gene>
    <name evidence="1" type="ORF">PanWU01x14_178230</name>
</gene>
<accession>A0A2P5C708</accession>
<dbReference type="AlphaFoldDB" id="A0A2P5C708"/>
<dbReference type="Proteomes" id="UP000237105">
    <property type="component" value="Unassembled WGS sequence"/>
</dbReference>
<organism evidence="1 2">
    <name type="scientific">Parasponia andersonii</name>
    <name type="common">Sponia andersonii</name>
    <dbReference type="NCBI Taxonomy" id="3476"/>
    <lineage>
        <taxon>Eukaryota</taxon>
        <taxon>Viridiplantae</taxon>
        <taxon>Streptophyta</taxon>
        <taxon>Embryophyta</taxon>
        <taxon>Tracheophyta</taxon>
        <taxon>Spermatophyta</taxon>
        <taxon>Magnoliopsida</taxon>
        <taxon>eudicotyledons</taxon>
        <taxon>Gunneridae</taxon>
        <taxon>Pentapetalae</taxon>
        <taxon>rosids</taxon>
        <taxon>fabids</taxon>
        <taxon>Rosales</taxon>
        <taxon>Cannabaceae</taxon>
        <taxon>Parasponia</taxon>
    </lineage>
</organism>
<reference evidence="2" key="1">
    <citation type="submission" date="2016-06" db="EMBL/GenBank/DDBJ databases">
        <title>Parallel loss of symbiosis genes in relatives of nitrogen-fixing non-legume Parasponia.</title>
        <authorList>
            <person name="Van Velzen R."/>
            <person name="Holmer R."/>
            <person name="Bu F."/>
            <person name="Rutten L."/>
            <person name="Van Zeijl A."/>
            <person name="Liu W."/>
            <person name="Santuari L."/>
            <person name="Cao Q."/>
            <person name="Sharma T."/>
            <person name="Shen D."/>
            <person name="Roswanjaya Y."/>
            <person name="Wardhani T."/>
            <person name="Kalhor M.S."/>
            <person name="Jansen J."/>
            <person name="Van den Hoogen J."/>
            <person name="Gungor B."/>
            <person name="Hartog M."/>
            <person name="Hontelez J."/>
            <person name="Verver J."/>
            <person name="Yang W.-C."/>
            <person name="Schijlen E."/>
            <person name="Repin R."/>
            <person name="Schilthuizen M."/>
            <person name="Schranz E."/>
            <person name="Heidstra R."/>
            <person name="Miyata K."/>
            <person name="Fedorova E."/>
            <person name="Kohlen W."/>
            <person name="Bisseling T."/>
            <person name="Smit S."/>
            <person name="Geurts R."/>
        </authorList>
    </citation>
    <scope>NUCLEOTIDE SEQUENCE [LARGE SCALE GENOMIC DNA]</scope>
    <source>
        <strain evidence="2">cv. WU1-14</strain>
    </source>
</reference>